<dbReference type="Proteomes" id="UP000184212">
    <property type="component" value="Unassembled WGS sequence"/>
</dbReference>
<evidence type="ECO:0008006" key="3">
    <source>
        <dbReference type="Google" id="ProtNLM"/>
    </source>
</evidence>
<accession>A0A1M5XKP3</accession>
<proteinExistence type="predicted"/>
<dbReference type="SUPFAM" id="SSF158682">
    <property type="entry name" value="TerB-like"/>
    <property type="match status" value="1"/>
</dbReference>
<dbReference type="InterPro" id="IPR029024">
    <property type="entry name" value="TerB-like"/>
</dbReference>
<dbReference type="EMBL" id="FQWQ01000006">
    <property type="protein sequence ID" value="SHI00232.1"/>
    <property type="molecule type" value="Genomic_DNA"/>
</dbReference>
<dbReference type="RefSeq" id="WP_073143182.1">
    <property type="nucleotide sequence ID" value="NZ_FQWQ01000006.1"/>
</dbReference>
<dbReference type="STRING" id="947013.SAMN04488109_6665"/>
<dbReference type="Gene3D" id="1.10.3680.10">
    <property type="entry name" value="TerB-like"/>
    <property type="match status" value="1"/>
</dbReference>
<name>A0A1M5XKP3_9BACT</name>
<organism evidence="1 2">
    <name type="scientific">Chryseolinea serpens</name>
    <dbReference type="NCBI Taxonomy" id="947013"/>
    <lineage>
        <taxon>Bacteria</taxon>
        <taxon>Pseudomonadati</taxon>
        <taxon>Bacteroidota</taxon>
        <taxon>Cytophagia</taxon>
        <taxon>Cytophagales</taxon>
        <taxon>Fulvivirgaceae</taxon>
        <taxon>Chryseolinea</taxon>
    </lineage>
</organism>
<evidence type="ECO:0000313" key="2">
    <source>
        <dbReference type="Proteomes" id="UP000184212"/>
    </source>
</evidence>
<reference evidence="1 2" key="1">
    <citation type="submission" date="2016-11" db="EMBL/GenBank/DDBJ databases">
        <authorList>
            <person name="Jaros S."/>
            <person name="Januszkiewicz K."/>
            <person name="Wedrychowicz H."/>
        </authorList>
    </citation>
    <scope>NUCLEOTIDE SEQUENCE [LARGE SCALE GENOMIC DNA]</scope>
    <source>
        <strain evidence="1 2">DSM 24574</strain>
    </source>
</reference>
<dbReference type="OrthoDB" id="980296at2"/>
<sequence>MNQNYQLGLLHLVHLLIGADGIIDIRELEALCKITADEKISDEVLRFFEETKSNKSEREIYDSGLEHLQLCSDQEKLKIFALLYCLSEIDGRVHVKEIRLLLYSINSAGIGFNDVVNYAKMNPSALS</sequence>
<dbReference type="AlphaFoldDB" id="A0A1M5XKP3"/>
<dbReference type="CDD" id="cd07177">
    <property type="entry name" value="terB_like"/>
    <property type="match status" value="1"/>
</dbReference>
<gene>
    <name evidence="1" type="ORF">SAMN04488109_6665</name>
</gene>
<keyword evidence="2" id="KW-1185">Reference proteome</keyword>
<protein>
    <recommendedName>
        <fullName evidence="3">Tellurite resistance protein TerB</fullName>
    </recommendedName>
</protein>
<evidence type="ECO:0000313" key="1">
    <source>
        <dbReference type="EMBL" id="SHI00232.1"/>
    </source>
</evidence>